<gene>
    <name evidence="4" type="ORF">DW674_07895</name>
</gene>
<dbReference type="InterPro" id="IPR051044">
    <property type="entry name" value="MAG_DAG_Lipase"/>
</dbReference>
<dbReference type="InterPro" id="IPR029058">
    <property type="entry name" value="AB_hydrolase_fold"/>
</dbReference>
<name>A0A414NW57_9FIRM</name>
<evidence type="ECO:0000256" key="2">
    <source>
        <dbReference type="PIRSR" id="PIRSR017388-2"/>
    </source>
</evidence>
<proteinExistence type="predicted"/>
<accession>A0A414NW57</accession>
<dbReference type="GO" id="GO:0052689">
    <property type="term" value="F:carboxylic ester hydrolase activity"/>
    <property type="evidence" value="ECO:0007669"/>
    <property type="project" value="InterPro"/>
</dbReference>
<feature type="active site" description="Charge relay system" evidence="1">
    <location>
        <position position="198"/>
    </location>
</feature>
<dbReference type="PIRSF" id="PIRSF017388">
    <property type="entry name" value="Esterase_lipase"/>
    <property type="match status" value="1"/>
</dbReference>
<reference evidence="4 5" key="1">
    <citation type="submission" date="2018-08" db="EMBL/GenBank/DDBJ databases">
        <title>A genome reference for cultivated species of the human gut microbiota.</title>
        <authorList>
            <person name="Zou Y."/>
            <person name="Xue W."/>
            <person name="Luo G."/>
        </authorList>
    </citation>
    <scope>NUCLEOTIDE SEQUENCE [LARGE SCALE GENOMIC DNA]</scope>
    <source>
        <strain evidence="4 5">AM25-21AC</strain>
    </source>
</reference>
<comment type="caution">
    <text evidence="4">The sequence shown here is derived from an EMBL/GenBank/DDBJ whole genome shotgun (WGS) entry which is preliminary data.</text>
</comment>
<feature type="binding site" evidence="2">
    <location>
        <position position="24"/>
    </location>
    <ligand>
        <name>substrate</name>
    </ligand>
</feature>
<dbReference type="PANTHER" id="PTHR11614">
    <property type="entry name" value="PHOSPHOLIPASE-RELATED"/>
    <property type="match status" value="1"/>
</dbReference>
<dbReference type="Pfam" id="PF12146">
    <property type="entry name" value="Hydrolase_4"/>
    <property type="match status" value="1"/>
</dbReference>
<feature type="domain" description="Serine aminopeptidase S33" evidence="3">
    <location>
        <begin position="18"/>
        <end position="230"/>
    </location>
</feature>
<protein>
    <submittedName>
        <fullName evidence="4">Alpha/beta fold hydrolase</fullName>
    </submittedName>
</protein>
<dbReference type="EMBL" id="QRHE01000007">
    <property type="protein sequence ID" value="RHF51294.1"/>
    <property type="molecule type" value="Genomic_DNA"/>
</dbReference>
<dbReference type="RefSeq" id="WP_118176264.1">
    <property type="nucleotide sequence ID" value="NZ_CATWTZ010000002.1"/>
</dbReference>
<dbReference type="Gene3D" id="3.40.50.1820">
    <property type="entry name" value="alpha/beta hydrolase"/>
    <property type="match status" value="1"/>
</dbReference>
<evidence type="ECO:0000259" key="3">
    <source>
        <dbReference type="Pfam" id="PF12146"/>
    </source>
</evidence>
<dbReference type="InterPro" id="IPR012354">
    <property type="entry name" value="Esterase_lipase"/>
</dbReference>
<dbReference type="AlphaFoldDB" id="A0A414NW57"/>
<feature type="binding site" evidence="2">
    <location>
        <position position="93"/>
    </location>
    <ligand>
        <name>substrate</name>
    </ligand>
</feature>
<dbReference type="InterPro" id="IPR022742">
    <property type="entry name" value="Hydrolase_4"/>
</dbReference>
<sequence>MIMEGAEPFFLPGGSTGVLLIHGFTGLPAELVLMGRYLQQRGCTVLGVRLAGHGTTVEDMSRMTAEDWLDSARDGYAVLRGSCEHVFVAGHSMGGLLALLLAAEKGQEQALEGVISMSAPIYIAEERGIAALPPREVCRGKFVPKARRHLRDVPPAVNHTYRFMPLEGVHEMLTLIERVKEVLPAIRIPALILHSLNDRTADAESAIYIRKALGSERKRLFWLKSSGHLIPVGEERETVFAQAAAFIAETMRDAEPEGKANAI</sequence>
<evidence type="ECO:0000256" key="1">
    <source>
        <dbReference type="PIRSR" id="PIRSR017388-1"/>
    </source>
</evidence>
<dbReference type="SUPFAM" id="SSF53474">
    <property type="entry name" value="alpha/beta-Hydrolases"/>
    <property type="match status" value="1"/>
</dbReference>
<dbReference type="OrthoDB" id="9800213at2"/>
<evidence type="ECO:0000313" key="4">
    <source>
        <dbReference type="EMBL" id="RHF51294.1"/>
    </source>
</evidence>
<evidence type="ECO:0000313" key="5">
    <source>
        <dbReference type="Proteomes" id="UP000283442"/>
    </source>
</evidence>
<organism evidence="4 5">
    <name type="scientific">Mitsuokella multacida</name>
    <dbReference type="NCBI Taxonomy" id="52226"/>
    <lineage>
        <taxon>Bacteria</taxon>
        <taxon>Bacillati</taxon>
        <taxon>Bacillota</taxon>
        <taxon>Negativicutes</taxon>
        <taxon>Selenomonadales</taxon>
        <taxon>Selenomonadaceae</taxon>
        <taxon>Mitsuokella</taxon>
    </lineage>
</organism>
<feature type="active site" description="Charge relay system" evidence="1">
    <location>
        <position position="228"/>
    </location>
</feature>
<dbReference type="Proteomes" id="UP000283442">
    <property type="component" value="Unassembled WGS sequence"/>
</dbReference>
<feature type="active site" description="Nucleophile" evidence="1">
    <location>
        <position position="92"/>
    </location>
</feature>
<keyword evidence="4" id="KW-0378">Hydrolase</keyword>